<evidence type="ECO:0000313" key="1">
    <source>
        <dbReference type="EMBL" id="CAK9112099.1"/>
    </source>
</evidence>
<reference evidence="1 2" key="1">
    <citation type="submission" date="2024-02" db="EMBL/GenBank/DDBJ databases">
        <authorList>
            <person name="Chen Y."/>
            <person name="Shah S."/>
            <person name="Dougan E. K."/>
            <person name="Thang M."/>
            <person name="Chan C."/>
        </authorList>
    </citation>
    <scope>NUCLEOTIDE SEQUENCE [LARGE SCALE GENOMIC DNA]</scope>
</reference>
<gene>
    <name evidence="1" type="ORF">CCMP2556_LOCUS51985</name>
</gene>
<organism evidence="1 2">
    <name type="scientific">Durusdinium trenchii</name>
    <dbReference type="NCBI Taxonomy" id="1381693"/>
    <lineage>
        <taxon>Eukaryota</taxon>
        <taxon>Sar</taxon>
        <taxon>Alveolata</taxon>
        <taxon>Dinophyceae</taxon>
        <taxon>Suessiales</taxon>
        <taxon>Symbiodiniaceae</taxon>
        <taxon>Durusdinium</taxon>
    </lineage>
</organism>
<comment type="caution">
    <text evidence="1">The sequence shown here is derived from an EMBL/GenBank/DDBJ whole genome shotgun (WGS) entry which is preliminary data.</text>
</comment>
<dbReference type="EMBL" id="CAXAMN010027683">
    <property type="protein sequence ID" value="CAK9112099.1"/>
    <property type="molecule type" value="Genomic_DNA"/>
</dbReference>
<proteinExistence type="predicted"/>
<accession>A0ABP0SIU4</accession>
<dbReference type="Proteomes" id="UP001642484">
    <property type="component" value="Unassembled WGS sequence"/>
</dbReference>
<keyword evidence="2" id="KW-1185">Reference proteome</keyword>
<protein>
    <submittedName>
        <fullName evidence="1">Uncharacterized protein</fullName>
    </submittedName>
</protein>
<name>A0ABP0SIU4_9DINO</name>
<evidence type="ECO:0000313" key="2">
    <source>
        <dbReference type="Proteomes" id="UP001642484"/>
    </source>
</evidence>
<sequence length="328" mass="37071">MIDTRPECRGLGFSPDDLSIVRLNREDLRHIKAIGISGKRSVMMACLVALYRDEGRHTMNHKSFWKALQDYELDRPWERLMDTVDDEQTAWDSYNSKNGYGYSNSSYSYSYGYGGGGGRRGGSKESDLFGTPWEGHGVTVNVICDRIPVVDLAQHSIFHGNASWLLQAATGSCSKADGLFEYCQDREVLAACKKDLRLTADEVSIARLKSRPEVKAVQTSSLQVMLALCLVLAHNDEAAAAMLEADIEESDSSLKDPLSDIMIAMHQRIRMSKDDERSTWRSKESKGSYDYSYDYDYSYAPKRKVSRQVTEHEGDLTKYHGITFNYRC</sequence>